<keyword evidence="2" id="KW-1185">Reference proteome</keyword>
<protein>
    <submittedName>
        <fullName evidence="1">Uncharacterized protein</fullName>
    </submittedName>
</protein>
<gene>
    <name evidence="1" type="ORF">DPMN_189870</name>
</gene>
<dbReference type="EMBL" id="JAIWYP010000010">
    <property type="protein sequence ID" value="KAH3755181.1"/>
    <property type="molecule type" value="Genomic_DNA"/>
</dbReference>
<accession>A0A9D4DTK3</accession>
<comment type="caution">
    <text evidence="1">The sequence shown here is derived from an EMBL/GenBank/DDBJ whole genome shotgun (WGS) entry which is preliminary data.</text>
</comment>
<reference evidence="1" key="2">
    <citation type="submission" date="2020-11" db="EMBL/GenBank/DDBJ databases">
        <authorList>
            <person name="McCartney M.A."/>
            <person name="Auch B."/>
            <person name="Kono T."/>
            <person name="Mallez S."/>
            <person name="Becker A."/>
            <person name="Gohl D.M."/>
            <person name="Silverstein K.A.T."/>
            <person name="Koren S."/>
            <person name="Bechman K.B."/>
            <person name="Herman A."/>
            <person name="Abrahante J.E."/>
            <person name="Garbe J."/>
        </authorList>
    </citation>
    <scope>NUCLEOTIDE SEQUENCE</scope>
    <source>
        <strain evidence="1">Duluth1</strain>
        <tissue evidence="1">Whole animal</tissue>
    </source>
</reference>
<reference evidence="1" key="1">
    <citation type="journal article" date="2019" name="bioRxiv">
        <title>The Genome of the Zebra Mussel, Dreissena polymorpha: A Resource for Invasive Species Research.</title>
        <authorList>
            <person name="McCartney M.A."/>
            <person name="Auch B."/>
            <person name="Kono T."/>
            <person name="Mallez S."/>
            <person name="Zhang Y."/>
            <person name="Obille A."/>
            <person name="Becker A."/>
            <person name="Abrahante J.E."/>
            <person name="Garbe J."/>
            <person name="Badalamenti J.P."/>
            <person name="Herman A."/>
            <person name="Mangelson H."/>
            <person name="Liachko I."/>
            <person name="Sullivan S."/>
            <person name="Sone E.D."/>
            <person name="Koren S."/>
            <person name="Silverstein K.A.T."/>
            <person name="Beckman K.B."/>
            <person name="Gohl D.M."/>
        </authorList>
    </citation>
    <scope>NUCLEOTIDE SEQUENCE</scope>
    <source>
        <strain evidence="1">Duluth1</strain>
        <tissue evidence="1">Whole animal</tissue>
    </source>
</reference>
<dbReference type="AlphaFoldDB" id="A0A9D4DTK3"/>
<evidence type="ECO:0000313" key="2">
    <source>
        <dbReference type="Proteomes" id="UP000828390"/>
    </source>
</evidence>
<name>A0A9D4DTK3_DREPO</name>
<evidence type="ECO:0000313" key="1">
    <source>
        <dbReference type="EMBL" id="KAH3755181.1"/>
    </source>
</evidence>
<sequence length="54" mass="5685">MMQTAGSVSAIGSFFDCVSASCSETFQMVALIGGEKCVACIRDQIQDPSNIAHK</sequence>
<dbReference type="Proteomes" id="UP000828390">
    <property type="component" value="Unassembled WGS sequence"/>
</dbReference>
<proteinExistence type="predicted"/>
<organism evidence="1 2">
    <name type="scientific">Dreissena polymorpha</name>
    <name type="common">Zebra mussel</name>
    <name type="synonym">Mytilus polymorpha</name>
    <dbReference type="NCBI Taxonomy" id="45954"/>
    <lineage>
        <taxon>Eukaryota</taxon>
        <taxon>Metazoa</taxon>
        <taxon>Spiralia</taxon>
        <taxon>Lophotrochozoa</taxon>
        <taxon>Mollusca</taxon>
        <taxon>Bivalvia</taxon>
        <taxon>Autobranchia</taxon>
        <taxon>Heteroconchia</taxon>
        <taxon>Euheterodonta</taxon>
        <taxon>Imparidentia</taxon>
        <taxon>Neoheterodontei</taxon>
        <taxon>Myida</taxon>
        <taxon>Dreissenoidea</taxon>
        <taxon>Dreissenidae</taxon>
        <taxon>Dreissena</taxon>
    </lineage>
</organism>